<name>A0A6H1ZQG8_9ZZZZ</name>
<evidence type="ECO:0000313" key="3">
    <source>
        <dbReference type="EMBL" id="QJI00008.1"/>
    </source>
</evidence>
<evidence type="ECO:0000313" key="2">
    <source>
        <dbReference type="EMBL" id="QJA50173.1"/>
    </source>
</evidence>
<feature type="region of interest" description="Disordered" evidence="1">
    <location>
        <begin position="309"/>
        <end position="330"/>
    </location>
</feature>
<protein>
    <submittedName>
        <fullName evidence="2">Uncharacterized protein</fullName>
    </submittedName>
</protein>
<reference evidence="2" key="1">
    <citation type="submission" date="2020-03" db="EMBL/GenBank/DDBJ databases">
        <title>The deep terrestrial virosphere.</title>
        <authorList>
            <person name="Holmfeldt K."/>
            <person name="Nilsson E."/>
            <person name="Simone D."/>
            <person name="Lopez-Fernandez M."/>
            <person name="Wu X."/>
            <person name="de Brujin I."/>
            <person name="Lundin D."/>
            <person name="Andersson A."/>
            <person name="Bertilsson S."/>
            <person name="Dopson M."/>
        </authorList>
    </citation>
    <scope>NUCLEOTIDE SEQUENCE</scope>
    <source>
        <strain evidence="2">TM448A01627</strain>
        <strain evidence="3">TM448B01789</strain>
    </source>
</reference>
<accession>A0A6H1ZQG8</accession>
<organism evidence="2">
    <name type="scientific">viral metagenome</name>
    <dbReference type="NCBI Taxonomy" id="1070528"/>
    <lineage>
        <taxon>unclassified sequences</taxon>
        <taxon>metagenomes</taxon>
        <taxon>organismal metagenomes</taxon>
    </lineage>
</organism>
<gene>
    <name evidence="2" type="ORF">TM448A01627_0008</name>
    <name evidence="3" type="ORF">TM448B01789_0006</name>
</gene>
<sequence>MDEPEWIRCGEAAVALQRQLKGQLEGQDPAPWLDVSHDPDEADNDLRRRWTARTALSLRRGLLTGALTGYLVQDGHSERLPSWVWEHNTAADNAFFYSWMPLDPLRDHGLEGCTEWRCYVLRAEFEEWLNNPDVAQLGELPSLPDAIDRHSMPTTITYREPRDKPFVDLGEALTWIAFSLALGREEFVVAEQFRFGPFADDEWPGSMRRAVASLAEQGGAGLIRVRGRYSEIYGTGSTAAVDTEYLSETNLRDFACFDSLHGGLERGSGLVLEADILERALEGRGDGWHDVEVCRAELLKLFPPKLPSRISQPKTARRRPGPAPDPDWPNAIAKVTRDCIAAGYRQPLRRGEKSAIGNMLLDEMSQRDKHFSEDAAAKHATAVIAALPAE</sequence>
<dbReference type="EMBL" id="MT144178">
    <property type="protein sequence ID" value="QJA50173.1"/>
    <property type="molecule type" value="Genomic_DNA"/>
</dbReference>
<evidence type="ECO:0000256" key="1">
    <source>
        <dbReference type="SAM" id="MobiDB-lite"/>
    </source>
</evidence>
<proteinExistence type="predicted"/>
<dbReference type="AlphaFoldDB" id="A0A6H1ZQG8"/>
<dbReference type="EMBL" id="MT144822">
    <property type="protein sequence ID" value="QJI00008.1"/>
    <property type="molecule type" value="Genomic_DNA"/>
</dbReference>